<keyword evidence="2" id="KW-1185">Reference proteome</keyword>
<evidence type="ECO:0000313" key="2">
    <source>
        <dbReference type="Proteomes" id="UP001303046"/>
    </source>
</evidence>
<protein>
    <submittedName>
        <fullName evidence="1">Uncharacterized protein</fullName>
    </submittedName>
</protein>
<accession>A0ABR1D7P0</accession>
<name>A0ABR1D7P0_NECAM</name>
<sequence>MSNENEKKVSAKIDDGQLRNWAPKLHRKRTWHRAPSQQQKKLLCTTSMHRRLKVMSANILQRLVVDSKIAPD</sequence>
<comment type="caution">
    <text evidence="1">The sequence shown here is derived from an EMBL/GenBank/DDBJ whole genome shotgun (WGS) entry which is preliminary data.</text>
</comment>
<evidence type="ECO:0000313" key="1">
    <source>
        <dbReference type="EMBL" id="KAK6746525.1"/>
    </source>
</evidence>
<dbReference type="EMBL" id="JAVFWL010000004">
    <property type="protein sequence ID" value="KAK6746525.1"/>
    <property type="molecule type" value="Genomic_DNA"/>
</dbReference>
<dbReference type="Proteomes" id="UP001303046">
    <property type="component" value="Unassembled WGS sequence"/>
</dbReference>
<gene>
    <name evidence="1" type="primary">Necator_chrIV.g13331</name>
    <name evidence="1" type="ORF">RB195_000040</name>
</gene>
<reference evidence="1 2" key="1">
    <citation type="submission" date="2023-08" db="EMBL/GenBank/DDBJ databases">
        <title>A Necator americanus chromosomal reference genome.</title>
        <authorList>
            <person name="Ilik V."/>
            <person name="Petrzelkova K.J."/>
            <person name="Pardy F."/>
            <person name="Fuh T."/>
            <person name="Niatou-Singa F.S."/>
            <person name="Gouil Q."/>
            <person name="Baker L."/>
            <person name="Ritchie M.E."/>
            <person name="Jex A.R."/>
            <person name="Gazzola D."/>
            <person name="Li H."/>
            <person name="Toshio Fujiwara R."/>
            <person name="Zhan B."/>
            <person name="Aroian R.V."/>
            <person name="Pafco B."/>
            <person name="Schwarz E.M."/>
        </authorList>
    </citation>
    <scope>NUCLEOTIDE SEQUENCE [LARGE SCALE GENOMIC DNA]</scope>
    <source>
        <strain evidence="1 2">Aroian</strain>
        <tissue evidence="1">Whole animal</tissue>
    </source>
</reference>
<proteinExistence type="predicted"/>
<organism evidence="1 2">
    <name type="scientific">Necator americanus</name>
    <name type="common">Human hookworm</name>
    <dbReference type="NCBI Taxonomy" id="51031"/>
    <lineage>
        <taxon>Eukaryota</taxon>
        <taxon>Metazoa</taxon>
        <taxon>Ecdysozoa</taxon>
        <taxon>Nematoda</taxon>
        <taxon>Chromadorea</taxon>
        <taxon>Rhabditida</taxon>
        <taxon>Rhabditina</taxon>
        <taxon>Rhabditomorpha</taxon>
        <taxon>Strongyloidea</taxon>
        <taxon>Ancylostomatidae</taxon>
        <taxon>Bunostominae</taxon>
        <taxon>Necator</taxon>
    </lineage>
</organism>